<organism evidence="2 3">
    <name type="scientific">Puccinia sorghi</name>
    <dbReference type="NCBI Taxonomy" id="27349"/>
    <lineage>
        <taxon>Eukaryota</taxon>
        <taxon>Fungi</taxon>
        <taxon>Dikarya</taxon>
        <taxon>Basidiomycota</taxon>
        <taxon>Pucciniomycotina</taxon>
        <taxon>Pucciniomycetes</taxon>
        <taxon>Pucciniales</taxon>
        <taxon>Pucciniaceae</taxon>
        <taxon>Puccinia</taxon>
    </lineage>
</organism>
<reference evidence="2 3" key="1">
    <citation type="submission" date="2015-08" db="EMBL/GenBank/DDBJ databases">
        <title>Next Generation Sequencing and Analysis of the Genome of Puccinia sorghi L Schw, the Causal Agent of Maize Common Rust.</title>
        <authorList>
            <person name="Rochi L."/>
            <person name="Burguener G."/>
            <person name="Darino M."/>
            <person name="Turjanski A."/>
            <person name="Kreff E."/>
            <person name="Dieguez M.J."/>
            <person name="Sacco F."/>
        </authorList>
    </citation>
    <scope>NUCLEOTIDE SEQUENCE [LARGE SCALE GENOMIC DNA]</scope>
    <source>
        <strain evidence="2 3">RO10H11247</strain>
    </source>
</reference>
<evidence type="ECO:0000256" key="1">
    <source>
        <dbReference type="SAM" id="MobiDB-lite"/>
    </source>
</evidence>
<dbReference type="EMBL" id="LAVV01008942">
    <property type="protein sequence ID" value="KNZ51588.1"/>
    <property type="molecule type" value="Genomic_DNA"/>
</dbReference>
<dbReference type="VEuPathDB" id="FungiDB:VP01_3897g1"/>
<feature type="region of interest" description="Disordered" evidence="1">
    <location>
        <begin position="1"/>
        <end position="36"/>
    </location>
</feature>
<name>A0A0L6USR1_9BASI</name>
<feature type="compositionally biased region" description="Low complexity" evidence="1">
    <location>
        <begin position="7"/>
        <end position="17"/>
    </location>
</feature>
<proteinExistence type="predicted"/>
<comment type="caution">
    <text evidence="2">The sequence shown here is derived from an EMBL/GenBank/DDBJ whole genome shotgun (WGS) entry which is preliminary data.</text>
</comment>
<gene>
    <name evidence="2" type="ORF">VP01_3897g1</name>
</gene>
<dbReference type="OrthoDB" id="2424990at2759"/>
<keyword evidence="3" id="KW-1185">Reference proteome</keyword>
<sequence length="87" mass="9817">MPKKVSPKPTKPTTKNPAIQRKFQKNRVNNSSEDDTADKTAALLEQGRLLLLVIQQKVKINGFEIMSINLRNQSPSKINLTPCQMKD</sequence>
<dbReference type="Proteomes" id="UP000037035">
    <property type="component" value="Unassembled WGS sequence"/>
</dbReference>
<accession>A0A0L6USR1</accession>
<dbReference type="AlphaFoldDB" id="A0A0L6USR1"/>
<evidence type="ECO:0000313" key="2">
    <source>
        <dbReference type="EMBL" id="KNZ51588.1"/>
    </source>
</evidence>
<evidence type="ECO:0000313" key="3">
    <source>
        <dbReference type="Proteomes" id="UP000037035"/>
    </source>
</evidence>
<protein>
    <submittedName>
        <fullName evidence="2">Uncharacterized protein</fullName>
    </submittedName>
</protein>